<dbReference type="InterPro" id="IPR036388">
    <property type="entry name" value="WH-like_DNA-bd_sf"/>
</dbReference>
<dbReference type="SUPFAM" id="SSF46955">
    <property type="entry name" value="Putative DNA-binding domain"/>
    <property type="match status" value="1"/>
</dbReference>
<dbReference type="InterPro" id="IPR041657">
    <property type="entry name" value="HTH_17"/>
</dbReference>
<reference evidence="2 3" key="2">
    <citation type="submission" date="2019-08" db="EMBL/GenBank/DDBJ databases">
        <authorList>
            <person name="Henke P."/>
        </authorList>
    </citation>
    <scope>NUCLEOTIDE SEQUENCE [LARGE SCALE GENOMIC DNA]</scope>
    <source>
        <strain evidence="2">Phe10_nw2017</strain>
    </source>
</reference>
<dbReference type="Pfam" id="PF12728">
    <property type="entry name" value="HTH_17"/>
    <property type="match status" value="1"/>
</dbReference>
<dbReference type="InterPro" id="IPR002178">
    <property type="entry name" value="PTS_EIIA_type-2_dom"/>
</dbReference>
<dbReference type="InterPro" id="IPR009061">
    <property type="entry name" value="DNA-bd_dom_put_sf"/>
</dbReference>
<dbReference type="Gene3D" id="3.40.930.10">
    <property type="entry name" value="Mannitol-specific EII, Chain A"/>
    <property type="match status" value="1"/>
</dbReference>
<dbReference type="NCBIfam" id="TIGR01764">
    <property type="entry name" value="excise"/>
    <property type="match status" value="1"/>
</dbReference>
<organism evidence="2 3">
    <name type="scientific">Planctomyces bekefii</name>
    <dbReference type="NCBI Taxonomy" id="1653850"/>
    <lineage>
        <taxon>Bacteria</taxon>
        <taxon>Pseudomonadati</taxon>
        <taxon>Planctomycetota</taxon>
        <taxon>Planctomycetia</taxon>
        <taxon>Planctomycetales</taxon>
        <taxon>Planctomycetaceae</taxon>
        <taxon>Planctomyces</taxon>
    </lineage>
</organism>
<evidence type="ECO:0000259" key="1">
    <source>
        <dbReference type="PROSITE" id="PS51094"/>
    </source>
</evidence>
<feature type="domain" description="PTS EIIA type-2" evidence="1">
    <location>
        <begin position="83"/>
        <end position="228"/>
    </location>
</feature>
<dbReference type="AlphaFoldDB" id="A0A5C6M1U3"/>
<dbReference type="InterPro" id="IPR010093">
    <property type="entry name" value="SinI_DNA-bd"/>
</dbReference>
<sequence>MSRDFLNLDEVAAWLGKDRRTVEKMVQRGVLPGRRIGGEWRFHPAEVTHWVEQDLRTLDAAELATLENSQKSTELDQQSPLKTLLHSETCEIQLDASTKPAALQALVEVAGRTWQIWDPAAVLNAVHEREQVMSTGFENGVAIPHPRNPLPEVLGQSLIAFGRTSSGIPFGAPKRTLSDLFILVLARDARTHLQILARLGRLLQSAEILDGLRSAPSGSDICQLLLDADARIN</sequence>
<name>A0A5C6M1U3_9PLAN</name>
<keyword evidence="3" id="KW-1185">Reference proteome</keyword>
<accession>A0A5C6M1U3</accession>
<dbReference type="PROSITE" id="PS51094">
    <property type="entry name" value="PTS_EIIA_TYPE_2"/>
    <property type="match status" value="1"/>
</dbReference>
<dbReference type="GO" id="GO:0030295">
    <property type="term" value="F:protein kinase activator activity"/>
    <property type="evidence" value="ECO:0007669"/>
    <property type="project" value="TreeGrafter"/>
</dbReference>
<dbReference type="Proteomes" id="UP000321083">
    <property type="component" value="Unassembled WGS sequence"/>
</dbReference>
<dbReference type="SUPFAM" id="SSF55804">
    <property type="entry name" value="Phoshotransferase/anion transport protein"/>
    <property type="match status" value="1"/>
</dbReference>
<dbReference type="EMBL" id="SRHE01000594">
    <property type="protein sequence ID" value="TWW08588.1"/>
    <property type="molecule type" value="Genomic_DNA"/>
</dbReference>
<dbReference type="PANTHER" id="PTHR47738:SF1">
    <property type="entry name" value="NITROGEN REGULATORY PROTEIN"/>
    <property type="match status" value="1"/>
</dbReference>
<proteinExistence type="predicted"/>
<protein>
    <submittedName>
        <fullName evidence="2">PTS fructose transporter subunit IIA</fullName>
    </submittedName>
</protein>
<reference evidence="2 3" key="1">
    <citation type="submission" date="2019-08" db="EMBL/GenBank/DDBJ databases">
        <title>100 year-old enigma solved: identification of Planctomyces bekefii, the type genus and species of the phylum Planctomycetes.</title>
        <authorList>
            <person name="Svetlana D.N."/>
            <person name="Overmann J."/>
        </authorList>
    </citation>
    <scope>NUCLEOTIDE SEQUENCE [LARGE SCALE GENOMIC DNA]</scope>
    <source>
        <strain evidence="2">Phe10_nw2017</strain>
    </source>
</reference>
<dbReference type="PANTHER" id="PTHR47738">
    <property type="entry name" value="PTS SYSTEM FRUCTOSE-LIKE EIIA COMPONENT-RELATED"/>
    <property type="match status" value="1"/>
</dbReference>
<dbReference type="GO" id="GO:0003677">
    <property type="term" value="F:DNA binding"/>
    <property type="evidence" value="ECO:0007669"/>
    <property type="project" value="InterPro"/>
</dbReference>
<dbReference type="Pfam" id="PF00359">
    <property type="entry name" value="PTS_EIIA_2"/>
    <property type="match status" value="1"/>
</dbReference>
<dbReference type="Gene3D" id="1.10.10.10">
    <property type="entry name" value="Winged helix-like DNA-binding domain superfamily/Winged helix DNA-binding domain"/>
    <property type="match status" value="1"/>
</dbReference>
<dbReference type="CDD" id="cd00211">
    <property type="entry name" value="PTS_IIA_fru"/>
    <property type="match status" value="1"/>
</dbReference>
<dbReference type="InterPro" id="IPR016152">
    <property type="entry name" value="PTrfase/Anion_transptr"/>
</dbReference>
<comment type="caution">
    <text evidence="2">The sequence shown here is derived from an EMBL/GenBank/DDBJ whole genome shotgun (WGS) entry which is preliminary data.</text>
</comment>
<gene>
    <name evidence="2" type="primary">ptsN</name>
    <name evidence="2" type="ORF">E3A20_22820</name>
</gene>
<evidence type="ECO:0000313" key="2">
    <source>
        <dbReference type="EMBL" id="TWW08588.1"/>
    </source>
</evidence>
<evidence type="ECO:0000313" key="3">
    <source>
        <dbReference type="Proteomes" id="UP000321083"/>
    </source>
</evidence>
<dbReference type="InterPro" id="IPR051541">
    <property type="entry name" value="PTS_SugarTrans_NitroReg"/>
</dbReference>